<protein>
    <submittedName>
        <fullName evidence="8">Response regulator</fullName>
    </submittedName>
</protein>
<dbReference type="InterPro" id="IPR039420">
    <property type="entry name" value="WalR-like"/>
</dbReference>
<name>A0A6B3LY58_9BACT</name>
<dbReference type="PROSITE" id="PS50110">
    <property type="entry name" value="RESPONSE_REGULATORY"/>
    <property type="match status" value="1"/>
</dbReference>
<dbReference type="InterPro" id="IPR011006">
    <property type="entry name" value="CheY-like_superfamily"/>
</dbReference>
<evidence type="ECO:0000256" key="6">
    <source>
        <dbReference type="PROSITE-ProRule" id="PRU00169"/>
    </source>
</evidence>
<evidence type="ECO:0000256" key="5">
    <source>
        <dbReference type="ARBA" id="ARBA00023163"/>
    </source>
</evidence>
<dbReference type="Pfam" id="PF00072">
    <property type="entry name" value="Response_reg"/>
    <property type="match status" value="1"/>
</dbReference>
<accession>A0A6B3LY58</accession>
<dbReference type="GO" id="GO:0000156">
    <property type="term" value="F:phosphorelay response regulator activity"/>
    <property type="evidence" value="ECO:0007669"/>
    <property type="project" value="TreeGrafter"/>
</dbReference>
<keyword evidence="2" id="KW-0902">Two-component regulatory system</keyword>
<evidence type="ECO:0000259" key="7">
    <source>
        <dbReference type="PROSITE" id="PS50110"/>
    </source>
</evidence>
<keyword evidence="1 6" id="KW-0597">Phosphoprotein</keyword>
<evidence type="ECO:0000313" key="9">
    <source>
        <dbReference type="Proteomes" id="UP000474777"/>
    </source>
</evidence>
<feature type="modified residue" description="4-aspartylphosphate" evidence="6">
    <location>
        <position position="51"/>
    </location>
</feature>
<keyword evidence="4" id="KW-0238">DNA-binding</keyword>
<dbReference type="AlphaFoldDB" id="A0A6B3LY58"/>
<dbReference type="SUPFAM" id="SSF52172">
    <property type="entry name" value="CheY-like"/>
    <property type="match status" value="1"/>
</dbReference>
<evidence type="ECO:0000256" key="1">
    <source>
        <dbReference type="ARBA" id="ARBA00022553"/>
    </source>
</evidence>
<dbReference type="SMART" id="SM00448">
    <property type="entry name" value="REC"/>
    <property type="match status" value="1"/>
</dbReference>
<organism evidence="8 9">
    <name type="scientific">Pontibacter burrus</name>
    <dbReference type="NCBI Taxonomy" id="2704466"/>
    <lineage>
        <taxon>Bacteria</taxon>
        <taxon>Pseudomonadati</taxon>
        <taxon>Bacteroidota</taxon>
        <taxon>Cytophagia</taxon>
        <taxon>Cytophagales</taxon>
        <taxon>Hymenobacteraceae</taxon>
        <taxon>Pontibacter</taxon>
    </lineage>
</organism>
<keyword evidence="9" id="KW-1185">Reference proteome</keyword>
<dbReference type="GO" id="GO:0032993">
    <property type="term" value="C:protein-DNA complex"/>
    <property type="evidence" value="ECO:0007669"/>
    <property type="project" value="TreeGrafter"/>
</dbReference>
<dbReference type="CDD" id="cd17574">
    <property type="entry name" value="REC_OmpR"/>
    <property type="match status" value="1"/>
</dbReference>
<dbReference type="GO" id="GO:0006355">
    <property type="term" value="P:regulation of DNA-templated transcription"/>
    <property type="evidence" value="ECO:0007669"/>
    <property type="project" value="TreeGrafter"/>
</dbReference>
<dbReference type="Gene3D" id="3.40.50.2300">
    <property type="match status" value="1"/>
</dbReference>
<dbReference type="GO" id="GO:0005829">
    <property type="term" value="C:cytosol"/>
    <property type="evidence" value="ECO:0007669"/>
    <property type="project" value="TreeGrafter"/>
</dbReference>
<comment type="caution">
    <text evidence="8">The sequence shown here is derived from an EMBL/GenBank/DDBJ whole genome shotgun (WGS) entry which is preliminary data.</text>
</comment>
<evidence type="ECO:0000256" key="3">
    <source>
        <dbReference type="ARBA" id="ARBA00023015"/>
    </source>
</evidence>
<keyword evidence="3" id="KW-0805">Transcription regulation</keyword>
<evidence type="ECO:0000256" key="4">
    <source>
        <dbReference type="ARBA" id="ARBA00023125"/>
    </source>
</evidence>
<dbReference type="InterPro" id="IPR001789">
    <property type="entry name" value="Sig_transdc_resp-reg_receiver"/>
</dbReference>
<dbReference type="GO" id="GO:0000976">
    <property type="term" value="F:transcription cis-regulatory region binding"/>
    <property type="evidence" value="ECO:0007669"/>
    <property type="project" value="TreeGrafter"/>
</dbReference>
<evidence type="ECO:0000313" key="8">
    <source>
        <dbReference type="EMBL" id="NEM98421.1"/>
    </source>
</evidence>
<dbReference type="PANTHER" id="PTHR48111">
    <property type="entry name" value="REGULATOR OF RPOS"/>
    <property type="match status" value="1"/>
</dbReference>
<reference evidence="8 9" key="1">
    <citation type="submission" date="2020-02" db="EMBL/GenBank/DDBJ databases">
        <authorList>
            <person name="Kim M.K."/>
        </authorList>
    </citation>
    <scope>NUCLEOTIDE SEQUENCE [LARGE SCALE GENOMIC DNA]</scope>
    <source>
        <strain evidence="8 9">BT327</strain>
    </source>
</reference>
<dbReference type="PANTHER" id="PTHR48111:SF1">
    <property type="entry name" value="TWO-COMPONENT RESPONSE REGULATOR ORR33"/>
    <property type="match status" value="1"/>
</dbReference>
<proteinExistence type="predicted"/>
<dbReference type="EMBL" id="JAAGWD010000005">
    <property type="protein sequence ID" value="NEM98421.1"/>
    <property type="molecule type" value="Genomic_DNA"/>
</dbReference>
<evidence type="ECO:0000256" key="2">
    <source>
        <dbReference type="ARBA" id="ARBA00023012"/>
    </source>
</evidence>
<feature type="domain" description="Response regulatory" evidence="7">
    <location>
        <begin position="2"/>
        <end position="116"/>
    </location>
</feature>
<dbReference type="Proteomes" id="UP000474777">
    <property type="component" value="Unassembled WGS sequence"/>
</dbReference>
<gene>
    <name evidence="8" type="ORF">GXP69_12015</name>
</gene>
<dbReference type="RefSeq" id="WP_163915322.1">
    <property type="nucleotide sequence ID" value="NZ_JAAGWD010000005.1"/>
</dbReference>
<sequence>MKILIAEDEPITLATMEFRLVKDGHEVISTENGQDALAKLTEVTPDLVITDIMMPFASGLEVLSAVKKLNANIPVIVLSAMGQENVVLEAFTLGADDYITKPFSPNELALRVKRFSLRTS</sequence>
<keyword evidence="5" id="KW-0804">Transcription</keyword>